<keyword evidence="1" id="KW-0812">Transmembrane</keyword>
<feature type="transmembrane region" description="Helical" evidence="1">
    <location>
        <begin position="12"/>
        <end position="33"/>
    </location>
</feature>
<accession>A0A9X1QWK9</accession>
<proteinExistence type="predicted"/>
<keyword evidence="1" id="KW-1133">Transmembrane helix</keyword>
<evidence type="ECO:0000313" key="4">
    <source>
        <dbReference type="Proteomes" id="UP001139461"/>
    </source>
</evidence>
<dbReference type="InterPro" id="IPR010559">
    <property type="entry name" value="Sig_transdc_His_kin_internal"/>
</dbReference>
<dbReference type="PANTHER" id="PTHR34220">
    <property type="entry name" value="SENSOR HISTIDINE KINASE YPDA"/>
    <property type="match status" value="1"/>
</dbReference>
<dbReference type="RefSeq" id="WP_237603023.1">
    <property type="nucleotide sequence ID" value="NZ_JAIRBA010000016.1"/>
</dbReference>
<dbReference type="Pfam" id="PF06580">
    <property type="entry name" value="His_kinase"/>
    <property type="match status" value="1"/>
</dbReference>
<protein>
    <submittedName>
        <fullName evidence="3">Histidine kinase</fullName>
    </submittedName>
</protein>
<dbReference type="GO" id="GO:0000155">
    <property type="term" value="F:phosphorelay sensor kinase activity"/>
    <property type="evidence" value="ECO:0007669"/>
    <property type="project" value="InterPro"/>
</dbReference>
<dbReference type="InterPro" id="IPR036890">
    <property type="entry name" value="HATPase_C_sf"/>
</dbReference>
<reference evidence="3" key="1">
    <citation type="submission" date="2021-09" db="EMBL/GenBank/DDBJ databases">
        <title>Genome of Aequorivita sp. strain F47161.</title>
        <authorList>
            <person name="Wang Y."/>
        </authorList>
    </citation>
    <scope>NUCLEOTIDE SEQUENCE</scope>
    <source>
        <strain evidence="3">F47161</strain>
    </source>
</reference>
<dbReference type="Proteomes" id="UP001139461">
    <property type="component" value="Unassembled WGS sequence"/>
</dbReference>
<dbReference type="AlphaFoldDB" id="A0A9X1QWK9"/>
<feature type="transmembrane region" description="Helical" evidence="1">
    <location>
        <begin position="95"/>
        <end position="115"/>
    </location>
</feature>
<keyword evidence="3" id="KW-0808">Transferase</keyword>
<evidence type="ECO:0000313" key="3">
    <source>
        <dbReference type="EMBL" id="MCG2419236.1"/>
    </source>
</evidence>
<dbReference type="PANTHER" id="PTHR34220:SF7">
    <property type="entry name" value="SENSOR HISTIDINE KINASE YPDA"/>
    <property type="match status" value="1"/>
</dbReference>
<dbReference type="InterPro" id="IPR050640">
    <property type="entry name" value="Bact_2-comp_sensor_kinase"/>
</dbReference>
<evidence type="ECO:0000256" key="1">
    <source>
        <dbReference type="SAM" id="Phobius"/>
    </source>
</evidence>
<name>A0A9X1QWK9_9FLAO</name>
<dbReference type="GO" id="GO:0016020">
    <property type="term" value="C:membrane"/>
    <property type="evidence" value="ECO:0007669"/>
    <property type="project" value="InterPro"/>
</dbReference>
<dbReference type="EMBL" id="JAIRBA010000016">
    <property type="protein sequence ID" value="MCG2419236.1"/>
    <property type="molecule type" value="Genomic_DNA"/>
</dbReference>
<feature type="transmembrane region" description="Helical" evidence="1">
    <location>
        <begin position="53"/>
        <end position="75"/>
    </location>
</feature>
<keyword evidence="1" id="KW-0472">Membrane</keyword>
<evidence type="ECO:0000259" key="2">
    <source>
        <dbReference type="Pfam" id="PF06580"/>
    </source>
</evidence>
<organism evidence="3 4">
    <name type="scientific">Aequorivita vitellina</name>
    <dbReference type="NCBI Taxonomy" id="2874475"/>
    <lineage>
        <taxon>Bacteria</taxon>
        <taxon>Pseudomonadati</taxon>
        <taxon>Bacteroidota</taxon>
        <taxon>Flavobacteriia</taxon>
        <taxon>Flavobacteriales</taxon>
        <taxon>Flavobacteriaceae</taxon>
        <taxon>Aequorivita</taxon>
    </lineage>
</organism>
<gene>
    <name evidence="3" type="ORF">K8089_09395</name>
</gene>
<comment type="caution">
    <text evidence="3">The sequence shown here is derived from an EMBL/GenBank/DDBJ whole genome shotgun (WGS) entry which is preliminary data.</text>
</comment>
<dbReference type="Gene3D" id="3.30.565.10">
    <property type="entry name" value="Histidine kinase-like ATPase, C-terminal domain"/>
    <property type="match status" value="1"/>
</dbReference>
<feature type="domain" description="Signal transduction histidine kinase internal region" evidence="2">
    <location>
        <begin position="178"/>
        <end position="256"/>
    </location>
</feature>
<dbReference type="SUPFAM" id="SSF55874">
    <property type="entry name" value="ATPase domain of HSP90 chaperone/DNA topoisomerase II/histidine kinase"/>
    <property type="match status" value="1"/>
</dbReference>
<keyword evidence="3" id="KW-0418">Kinase</keyword>
<keyword evidence="4" id="KW-1185">Reference proteome</keyword>
<feature type="transmembrane region" description="Helical" evidence="1">
    <location>
        <begin position="135"/>
        <end position="157"/>
    </location>
</feature>
<sequence length="371" mass="43493">MNKSYNLEKKYIDLKLILLLGGFYALFDLVLIAKTAYMQVFGMEKMEVFSWSRFLIDNLLFDYIIVLSFMTLIAISTKRFLRKNYSWTKIISTHILFSLLIGMFIRLIVDLYYILLGRITFAEYDFERSIFRFMYVIDLNFLIYFAMVFIIYTYYYVKEVKKAEKKQGKLEAQLVNTRMKMLSSQLQPHFLFNTLNSIAVLTDIDASKAKDTIADLSDFLREILYDNDSNRIPLEKELRILEFYLNIIKVRFTDHLKILTEIDESLLQKMVPALLLQPILENSIKHGYDFNHTDLEILVKIYAEEKNLIIKVENDGAPVTVAHGLLLKRGMGLANINDRLNNLYGNNYFFEVRNRNDGAGVETIIKIPLEN</sequence>